<reference evidence="9 10" key="1">
    <citation type="submission" date="2019-06" db="EMBL/GenBank/DDBJ databases">
        <title>A chromosomal-level reference genome of Carpinus fangiana (Coryloideae, Betulaceae).</title>
        <authorList>
            <person name="Yang X."/>
            <person name="Wang Z."/>
            <person name="Zhang L."/>
            <person name="Hao G."/>
            <person name="Liu J."/>
            <person name="Yang Y."/>
        </authorList>
    </citation>
    <scope>NUCLEOTIDE SEQUENCE [LARGE SCALE GENOMIC DNA]</scope>
    <source>
        <strain evidence="9">Cfa_2016G</strain>
        <tissue evidence="9">Leaf</tissue>
    </source>
</reference>
<keyword evidence="3" id="KW-0238">DNA-binding</keyword>
<dbReference type="InterPro" id="IPR040501">
    <property type="entry name" value="TFA2_Winged_2"/>
</dbReference>
<dbReference type="OrthoDB" id="5323195at2759"/>
<feature type="domain" description="TFIIE beta" evidence="8">
    <location>
        <begin position="24"/>
        <end position="104"/>
    </location>
</feature>
<evidence type="ECO:0000256" key="3">
    <source>
        <dbReference type="ARBA" id="ARBA00023125"/>
    </source>
</evidence>
<proteinExistence type="predicted"/>
<comment type="caution">
    <text evidence="9">The sequence shown here is derived from an EMBL/GenBank/DDBJ whole genome shotgun (WGS) entry which is preliminary data.</text>
</comment>
<dbReference type="PIRSF" id="PIRSF016398">
    <property type="entry name" value="TFIIE-beta"/>
    <property type="match status" value="1"/>
</dbReference>
<feature type="region of interest" description="Disordered" evidence="7">
    <location>
        <begin position="209"/>
        <end position="246"/>
    </location>
</feature>
<sequence length="246" mass="27615">MAAPGPSTKRKYDDAPKIVYSQPAATGSGHEVRTNVFYAISHLQTKEQPLTFREILDYLSLQDKEDSTKRAIEILLRRHPKVDHDPAGANGKGTYAYKPMHNVSSAEELLKLLQNQKTAAGIPVKELKDGWADATEIINTLALEHRVLVTRNKKDDSPKMVWSNDHTLNHDIDNDFKALWSGIKLPDTQAELRDKLVGYGITPTSQVKAPLVNKDQGKKKRAARRGGKTTNTHMLSKMKDYSHLRK</sequence>
<evidence type="ECO:0000256" key="4">
    <source>
        <dbReference type="ARBA" id="ARBA00023163"/>
    </source>
</evidence>
<comment type="subcellular location">
    <subcellularLocation>
        <location evidence="1">Nucleus</location>
    </subcellularLocation>
</comment>
<accession>A0A5N6KP17</accession>
<dbReference type="GO" id="GO:0006367">
    <property type="term" value="P:transcription initiation at RNA polymerase II promoter"/>
    <property type="evidence" value="ECO:0007669"/>
    <property type="project" value="InterPro"/>
</dbReference>
<feature type="compositionally biased region" description="Basic residues" evidence="7">
    <location>
        <begin position="217"/>
        <end position="227"/>
    </location>
</feature>
<dbReference type="GO" id="GO:0003677">
    <property type="term" value="F:DNA binding"/>
    <property type="evidence" value="ECO:0007669"/>
    <property type="project" value="UniProtKB-KW"/>
</dbReference>
<dbReference type="PANTHER" id="PTHR12716:SF8">
    <property type="entry name" value="TRANSCRIPTION INITIATION FACTOR IIE SUBUNIT BETA"/>
    <property type="match status" value="1"/>
</dbReference>
<dbReference type="PANTHER" id="PTHR12716">
    <property type="entry name" value="TRANSCRIPTION INITIATION FACTOR IIE, BETA SUBUNIT"/>
    <property type="match status" value="1"/>
</dbReference>
<evidence type="ECO:0000313" key="9">
    <source>
        <dbReference type="EMBL" id="KAB8336896.1"/>
    </source>
</evidence>
<comment type="function">
    <text evidence="6">Recruits TFIIH to the initiation complex and stimulates the RNA polymerase II C-terminal domain kinase and DNA-dependent ATPase activities of TFIIH. Both TFIIH and TFIIE are required for promoter clearance by RNA polymerase.</text>
</comment>
<evidence type="ECO:0000313" key="10">
    <source>
        <dbReference type="Proteomes" id="UP000327013"/>
    </source>
</evidence>
<evidence type="ECO:0000256" key="6">
    <source>
        <dbReference type="ARBA" id="ARBA00025581"/>
    </source>
</evidence>
<keyword evidence="2" id="KW-0805">Transcription regulation</keyword>
<dbReference type="EMBL" id="VIBQ01000009">
    <property type="protein sequence ID" value="KAB8336896.1"/>
    <property type="molecule type" value="Genomic_DNA"/>
</dbReference>
<dbReference type="GO" id="GO:0001097">
    <property type="term" value="F:TFIIH-class transcription factor complex binding"/>
    <property type="evidence" value="ECO:0007669"/>
    <property type="project" value="TreeGrafter"/>
</dbReference>
<keyword evidence="10" id="KW-1185">Reference proteome</keyword>
<dbReference type="InterPro" id="IPR003166">
    <property type="entry name" value="TFIIE_bsu_DNA-bd"/>
</dbReference>
<dbReference type="InterPro" id="IPR016656">
    <property type="entry name" value="TFIIE-bsu"/>
</dbReference>
<evidence type="ECO:0000256" key="5">
    <source>
        <dbReference type="ARBA" id="ARBA00023242"/>
    </source>
</evidence>
<dbReference type="Pfam" id="PF02186">
    <property type="entry name" value="TFIIE_beta"/>
    <property type="match status" value="1"/>
</dbReference>
<evidence type="ECO:0000256" key="7">
    <source>
        <dbReference type="SAM" id="MobiDB-lite"/>
    </source>
</evidence>
<keyword evidence="4" id="KW-0804">Transcription</keyword>
<dbReference type="Proteomes" id="UP000327013">
    <property type="component" value="Unassembled WGS sequence"/>
</dbReference>
<evidence type="ECO:0000256" key="2">
    <source>
        <dbReference type="ARBA" id="ARBA00023015"/>
    </source>
</evidence>
<evidence type="ECO:0000259" key="8">
    <source>
        <dbReference type="PROSITE" id="PS51351"/>
    </source>
</evidence>
<dbReference type="GO" id="GO:0005673">
    <property type="term" value="C:transcription factor TFIIE complex"/>
    <property type="evidence" value="ECO:0007669"/>
    <property type="project" value="InterPro"/>
</dbReference>
<organism evidence="9 10">
    <name type="scientific">Carpinus fangiana</name>
    <dbReference type="NCBI Taxonomy" id="176857"/>
    <lineage>
        <taxon>Eukaryota</taxon>
        <taxon>Viridiplantae</taxon>
        <taxon>Streptophyta</taxon>
        <taxon>Embryophyta</taxon>
        <taxon>Tracheophyta</taxon>
        <taxon>Spermatophyta</taxon>
        <taxon>Magnoliopsida</taxon>
        <taxon>eudicotyledons</taxon>
        <taxon>Gunneridae</taxon>
        <taxon>Pentapetalae</taxon>
        <taxon>rosids</taxon>
        <taxon>fabids</taxon>
        <taxon>Fagales</taxon>
        <taxon>Betulaceae</taxon>
        <taxon>Carpinus</taxon>
    </lineage>
</organism>
<protein>
    <recommendedName>
        <fullName evidence="8">TFIIE beta domain-containing protein</fullName>
    </recommendedName>
</protein>
<evidence type="ECO:0000256" key="1">
    <source>
        <dbReference type="ARBA" id="ARBA00004123"/>
    </source>
</evidence>
<dbReference type="AlphaFoldDB" id="A0A5N6KP17"/>
<feature type="compositionally biased region" description="Basic and acidic residues" evidence="7">
    <location>
        <begin position="237"/>
        <end position="246"/>
    </location>
</feature>
<dbReference type="Pfam" id="PF18121">
    <property type="entry name" value="TFA2_Winged_2"/>
    <property type="match status" value="1"/>
</dbReference>
<name>A0A5N6KP17_9ROSI</name>
<dbReference type="PROSITE" id="PS51351">
    <property type="entry name" value="TFIIE_BETA_C"/>
    <property type="match status" value="1"/>
</dbReference>
<keyword evidence="5" id="KW-0539">Nucleus</keyword>
<gene>
    <name evidence="9" type="ORF">FH972_021203</name>
</gene>